<protein>
    <submittedName>
        <fullName evidence="2">Uncharacterized protein</fullName>
    </submittedName>
</protein>
<accession>A0A1X2I880</accession>
<reference evidence="2 3" key="1">
    <citation type="submission" date="2016-07" db="EMBL/GenBank/DDBJ databases">
        <title>Pervasive Adenine N6-methylation of Active Genes in Fungi.</title>
        <authorList>
            <consortium name="DOE Joint Genome Institute"/>
            <person name="Mondo S.J."/>
            <person name="Dannebaum R.O."/>
            <person name="Kuo R.C."/>
            <person name="Labutti K."/>
            <person name="Haridas S."/>
            <person name="Kuo A."/>
            <person name="Salamov A."/>
            <person name="Ahrendt S.R."/>
            <person name="Lipzen A."/>
            <person name="Sullivan W."/>
            <person name="Andreopoulos W.B."/>
            <person name="Clum A."/>
            <person name="Lindquist E."/>
            <person name="Daum C."/>
            <person name="Ramamoorthy G.K."/>
            <person name="Gryganskyi A."/>
            <person name="Culley D."/>
            <person name="Magnuson J.K."/>
            <person name="James T.Y."/>
            <person name="O'Malley M.A."/>
            <person name="Stajich J.E."/>
            <person name="Spatafora J.W."/>
            <person name="Visel A."/>
            <person name="Grigoriev I.V."/>
        </authorList>
    </citation>
    <scope>NUCLEOTIDE SEQUENCE [LARGE SCALE GENOMIC DNA]</scope>
    <source>
        <strain evidence="2 3">NRRL 1336</strain>
    </source>
</reference>
<evidence type="ECO:0000256" key="1">
    <source>
        <dbReference type="SAM" id="SignalP"/>
    </source>
</evidence>
<dbReference type="AlphaFoldDB" id="A0A1X2I880"/>
<comment type="caution">
    <text evidence="2">The sequence shown here is derived from an EMBL/GenBank/DDBJ whole genome shotgun (WGS) entry which is preliminary data.</text>
</comment>
<dbReference type="Proteomes" id="UP000193560">
    <property type="component" value="Unassembled WGS sequence"/>
</dbReference>
<name>A0A1X2I880_9FUNG</name>
<dbReference type="OrthoDB" id="2353340at2759"/>
<feature type="chain" id="PRO_5013163085" evidence="1">
    <location>
        <begin position="20"/>
        <end position="203"/>
    </location>
</feature>
<keyword evidence="3" id="KW-1185">Reference proteome</keyword>
<gene>
    <name evidence="2" type="ORF">BCR42DRAFT_421198</name>
</gene>
<evidence type="ECO:0000313" key="2">
    <source>
        <dbReference type="EMBL" id="ORZ11474.1"/>
    </source>
</evidence>
<keyword evidence="1" id="KW-0732">Signal</keyword>
<evidence type="ECO:0000313" key="3">
    <source>
        <dbReference type="Proteomes" id="UP000193560"/>
    </source>
</evidence>
<dbReference type="EMBL" id="MCGE01000021">
    <property type="protein sequence ID" value="ORZ11474.1"/>
    <property type="molecule type" value="Genomic_DNA"/>
</dbReference>
<sequence length="203" mass="21779">MKFSIAAALIALSAATVSAADYTYDGTVYVYVNSMDHPRTTFLKKGLNNEVLTNGAACKGSETLPGTGDSISGTFTTVNNQWDFNGEHDNEIYMGYIKVGEQCLSLTKGNALKLDTCPSFDEQIKVGNKFAWFHDKRNSAIWAYGGDADAIENNGINFSRDNLQSTGKTLNGIGMQDDSETNTFMGLGHVSLGHGAHGPTGCQ</sequence>
<proteinExistence type="predicted"/>
<organism evidence="2 3">
    <name type="scientific">Absidia repens</name>
    <dbReference type="NCBI Taxonomy" id="90262"/>
    <lineage>
        <taxon>Eukaryota</taxon>
        <taxon>Fungi</taxon>
        <taxon>Fungi incertae sedis</taxon>
        <taxon>Mucoromycota</taxon>
        <taxon>Mucoromycotina</taxon>
        <taxon>Mucoromycetes</taxon>
        <taxon>Mucorales</taxon>
        <taxon>Cunninghamellaceae</taxon>
        <taxon>Absidia</taxon>
    </lineage>
</organism>
<feature type="signal peptide" evidence="1">
    <location>
        <begin position="1"/>
        <end position="19"/>
    </location>
</feature>